<keyword evidence="6" id="KW-1185">Reference proteome</keyword>
<evidence type="ECO:0000313" key="6">
    <source>
        <dbReference type="Proteomes" id="UP000215590"/>
    </source>
</evidence>
<evidence type="ECO:0000256" key="2">
    <source>
        <dbReference type="ARBA" id="ARBA00023125"/>
    </source>
</evidence>
<protein>
    <submittedName>
        <fullName evidence="5">FCD domain protein</fullName>
    </submittedName>
</protein>
<keyword evidence="2" id="KW-0238">DNA-binding</keyword>
<evidence type="ECO:0000313" key="5">
    <source>
        <dbReference type="EMBL" id="OYR13489.1"/>
    </source>
</evidence>
<dbReference type="PROSITE" id="PS50949">
    <property type="entry name" value="HTH_GNTR"/>
    <property type="match status" value="1"/>
</dbReference>
<dbReference type="CDD" id="cd07377">
    <property type="entry name" value="WHTH_GntR"/>
    <property type="match status" value="1"/>
</dbReference>
<keyword evidence="3" id="KW-0804">Transcription</keyword>
<dbReference type="SUPFAM" id="SSF46785">
    <property type="entry name" value="Winged helix' DNA-binding domain"/>
    <property type="match status" value="1"/>
</dbReference>
<dbReference type="Pfam" id="PF00392">
    <property type="entry name" value="GntR"/>
    <property type="match status" value="1"/>
</dbReference>
<keyword evidence="1" id="KW-0805">Transcription regulation</keyword>
<dbReference type="InterPro" id="IPR036390">
    <property type="entry name" value="WH_DNA-bd_sf"/>
</dbReference>
<dbReference type="SMART" id="SM00345">
    <property type="entry name" value="HTH_GNTR"/>
    <property type="match status" value="1"/>
</dbReference>
<organism evidence="5 6">
    <name type="scientific">Brucella thiophenivorans</name>
    <dbReference type="NCBI Taxonomy" id="571255"/>
    <lineage>
        <taxon>Bacteria</taxon>
        <taxon>Pseudomonadati</taxon>
        <taxon>Pseudomonadota</taxon>
        <taxon>Alphaproteobacteria</taxon>
        <taxon>Hyphomicrobiales</taxon>
        <taxon>Brucellaceae</taxon>
        <taxon>Brucella/Ochrobactrum group</taxon>
        <taxon>Brucella</taxon>
    </lineage>
</organism>
<dbReference type="SUPFAM" id="SSF48008">
    <property type="entry name" value="GntR ligand-binding domain-like"/>
    <property type="match status" value="1"/>
</dbReference>
<name>A0A256FF60_9HYPH</name>
<dbReference type="InterPro" id="IPR000524">
    <property type="entry name" value="Tscrpt_reg_HTH_GntR"/>
</dbReference>
<evidence type="ECO:0000256" key="1">
    <source>
        <dbReference type="ARBA" id="ARBA00023015"/>
    </source>
</evidence>
<dbReference type="InterPro" id="IPR036388">
    <property type="entry name" value="WH-like_DNA-bd_sf"/>
</dbReference>
<accession>A0A256FF60</accession>
<dbReference type="Proteomes" id="UP000215590">
    <property type="component" value="Unassembled WGS sequence"/>
</dbReference>
<dbReference type="InterPro" id="IPR011711">
    <property type="entry name" value="GntR_C"/>
</dbReference>
<dbReference type="Gene3D" id="1.20.120.530">
    <property type="entry name" value="GntR ligand-binding domain-like"/>
    <property type="match status" value="1"/>
</dbReference>
<dbReference type="PANTHER" id="PTHR43537:SF5">
    <property type="entry name" value="UXU OPERON TRANSCRIPTIONAL REGULATOR"/>
    <property type="match status" value="1"/>
</dbReference>
<comment type="caution">
    <text evidence="5">The sequence shown here is derived from an EMBL/GenBank/DDBJ whole genome shotgun (WGS) entry which is preliminary data.</text>
</comment>
<gene>
    <name evidence="5" type="ORF">CEV31_3378</name>
</gene>
<sequence length="259" mass="29172">MYQMSGKIDKAVKFKRIKLSDQIAEDLRRTIAGEKMVPGDRLPNEKALMEHYGCAKGTIREALKALEVEGLIAMQSGPNGGPEIQPSSLEIAMQQLRQYMHFQTLTFQNVYEVRKSIEVALAQSVMGKLTDDDYRKLEENIDICVNANRDGNRAVGRSAETEFHDILCDASDNPLLIFICRFLNSLLRDLVSFRSQSLKEHELFGDHNVASHIALVEAFKRHDKQAAAKIMEDHMCCAEDFMCQLDAAFNSDLLTRSSG</sequence>
<dbReference type="RefSeq" id="WP_374847127.1">
    <property type="nucleotide sequence ID" value="NZ_JBHEEK010000007.1"/>
</dbReference>
<dbReference type="SMART" id="SM00895">
    <property type="entry name" value="FCD"/>
    <property type="match status" value="1"/>
</dbReference>
<dbReference type="PANTHER" id="PTHR43537">
    <property type="entry name" value="TRANSCRIPTIONAL REGULATOR, GNTR FAMILY"/>
    <property type="match status" value="1"/>
</dbReference>
<dbReference type="EMBL" id="NNRJ01000052">
    <property type="protein sequence ID" value="OYR13489.1"/>
    <property type="molecule type" value="Genomic_DNA"/>
</dbReference>
<feature type="domain" description="HTH gntR-type" evidence="4">
    <location>
        <begin position="17"/>
        <end position="87"/>
    </location>
</feature>
<dbReference type="AlphaFoldDB" id="A0A256FF60"/>
<reference evidence="5 6" key="1">
    <citation type="submission" date="2017-07" db="EMBL/GenBank/DDBJ databases">
        <title>Phylogenetic study on the rhizospheric bacterium Ochrobactrum sp. A44.</title>
        <authorList>
            <person name="Krzyzanowska D.M."/>
            <person name="Ossowicki A."/>
            <person name="Rajewska M."/>
            <person name="Maciag T."/>
            <person name="Kaczynski Z."/>
            <person name="Czerwicka M."/>
            <person name="Jafra S."/>
        </authorList>
    </citation>
    <scope>NUCLEOTIDE SEQUENCE [LARGE SCALE GENOMIC DNA]</scope>
    <source>
        <strain evidence="5 6">DSM 7216</strain>
    </source>
</reference>
<dbReference type="GO" id="GO:0003677">
    <property type="term" value="F:DNA binding"/>
    <property type="evidence" value="ECO:0007669"/>
    <property type="project" value="UniProtKB-KW"/>
</dbReference>
<dbReference type="Pfam" id="PF07729">
    <property type="entry name" value="FCD"/>
    <property type="match status" value="1"/>
</dbReference>
<dbReference type="PRINTS" id="PR00035">
    <property type="entry name" value="HTHGNTR"/>
</dbReference>
<dbReference type="GO" id="GO:0003700">
    <property type="term" value="F:DNA-binding transcription factor activity"/>
    <property type="evidence" value="ECO:0007669"/>
    <property type="project" value="InterPro"/>
</dbReference>
<dbReference type="Gene3D" id="1.10.10.10">
    <property type="entry name" value="Winged helix-like DNA-binding domain superfamily/Winged helix DNA-binding domain"/>
    <property type="match status" value="1"/>
</dbReference>
<evidence type="ECO:0000259" key="4">
    <source>
        <dbReference type="PROSITE" id="PS50949"/>
    </source>
</evidence>
<evidence type="ECO:0000256" key="3">
    <source>
        <dbReference type="ARBA" id="ARBA00023163"/>
    </source>
</evidence>
<dbReference type="InterPro" id="IPR008920">
    <property type="entry name" value="TF_FadR/GntR_C"/>
</dbReference>
<proteinExistence type="predicted"/>